<proteinExistence type="predicted"/>
<feature type="compositionally biased region" description="Low complexity" evidence="1">
    <location>
        <begin position="957"/>
        <end position="1022"/>
    </location>
</feature>
<gene>
    <name evidence="2" type="ORF">HYH03_001957</name>
</gene>
<dbReference type="Proteomes" id="UP000612055">
    <property type="component" value="Unassembled WGS sequence"/>
</dbReference>
<feature type="region of interest" description="Disordered" evidence="1">
    <location>
        <begin position="953"/>
        <end position="1030"/>
    </location>
</feature>
<dbReference type="SUPFAM" id="SSF53098">
    <property type="entry name" value="Ribonuclease H-like"/>
    <property type="match status" value="1"/>
</dbReference>
<sequence length="1508" mass="155017">MAILVILLRDKSWKPRLPEAVLKSNALILDVKTSKGLEFDDVILVDFFSSAADAAGGGAALWRVLLHKLSDPACHDPSSLAPHASLAYLDEERRHIKALEFNPQLHAGLIDELKLLYVAVTRARNHLLLFESDTQAALPAYYFLQRKRLADRALEGVGAHRGLQSLLQPRESSPSDWAAVGQQLVAKGAHEEAANAFRSAGDCARAYWCTAQAVLLAARDEDLRAKLAQPPANLSSAAAAEAAAAERVAAAARDRRAVRRAAALLTEAVAVARSSESAGMPVTPEEWRRWAGLAGQLLKRLQMYEQAVRSLVAAREWRPLLATLIAIRELLPRRLAEAAEALQKADFSKPSPKPGSSRAPAPAQAQTEEARAEAADVAAADEAPDVEGVEGREVRLLKLTTGQRVMEVYARALSSRVGECEVAHRRAAELAKAAARAAEAVSADVEAEGTEGAEAEAGEGAGEQEEGAAVARRRELEAAAWAREAAEEAEAAAAAALAGLDVPLRDLLQELRSCEEQLSAVRALLPSEDPALGADEARAEEARAEADEARADAEAARVLQRAEAKAAKLARAKEERAAKEAAAAARARAEAAKRDKEQAAEETKRVEKEQAAKRAAEERESARAAKQAARAATEAAAAAEAAATEEAGRGTVASRPATGGVRVISTGAPPAPQAAVQAWVSGALLPSPAAAPVTLHPPAPGLPPSAVPDAALGAQRGKLLSQFQGPSGQAQAPAHLQDRAETAAKPAQQPPAAPVSWRPMAGRGSPAGAPPDARDEAVAPLSAPAPSLHRPALGPSALPLPSCVWAHVSVPRRVPLLAAPAAPQLQGAHTLQPVPAPQPPQNAERSPLEAFKAAKAALAAQRVAPAPSGAPHAPTAAPAAASSTAAAVPGVAPVRPAPGPAFPAPTATPAAAATALAAAAAALAATAPAAAPMGLRARLAAAACVQGGSGPVPLPGGPASHSPAGPQGPQAVPGAPAAVSGPGRDPMTAAAAGPASAEPVLQAQGQAQAQAQALPAAQAHPRALAEAEAQARDLAAAEQRIRELDDEAEMQRRQHEAQLAAAEVQRRQHEAQLAAAEVQRRQQEAQLAAAEVQRRQHEAQLVAADVQRRQHEAQLAAAQAEAEVQRRQHEAQLAAADVQRRQHEAQLAAAQAQALAAAQAQAQAHRDQIEALAEAQSRDLAAAGQRILELEAAAEAAAAVAAEAAAEAATRAAAAAAATAGGWLAAGVLPPPARAPPPLPCVDRVELVMEPCITVRKELLDRTTRVPAVGLALKMEAGRMGVLAVYVPPLPAASQGSGGGAAAKGGVVYVMDADPLTAKGSTLLRYVEELLMDPHVVKVVHGAEQVLPPLESELRVRVAPVVDTAHLLEGLLGLLGGERPGAAGAGAAAAAGADAEGAPYAAMHGRVAARRQRLADAGLWAGRPELIAAVEAKARDLEASKAEAEGRAPPKSWLSRPLPPQLLPQASTAAEHLPELWAVLRGALEAAAHRGCEAHVDAARGGGGGGRG</sequence>
<evidence type="ECO:0000256" key="1">
    <source>
        <dbReference type="SAM" id="MobiDB-lite"/>
    </source>
</evidence>
<accession>A0A835YCH9</accession>
<dbReference type="SUPFAM" id="SSF52540">
    <property type="entry name" value="P-loop containing nucleoside triphosphate hydrolases"/>
    <property type="match status" value="1"/>
</dbReference>
<name>A0A835YCH9_9CHLO</name>
<evidence type="ECO:0000313" key="3">
    <source>
        <dbReference type="Proteomes" id="UP000612055"/>
    </source>
</evidence>
<dbReference type="PANTHER" id="PTHR21529">
    <property type="entry name" value="MAMMARY TURMOR VIRUS RECEPTOR HOMOLOG 1, 2 MTVR1, 2"/>
    <property type="match status" value="1"/>
</dbReference>
<dbReference type="OrthoDB" id="3156807at2759"/>
<dbReference type="Gene3D" id="3.30.420.10">
    <property type="entry name" value="Ribonuclease H-like superfamily/Ribonuclease H"/>
    <property type="match status" value="1"/>
</dbReference>
<reference evidence="2" key="1">
    <citation type="journal article" date="2020" name="bioRxiv">
        <title>Comparative genomics of Chlamydomonas.</title>
        <authorList>
            <person name="Craig R.J."/>
            <person name="Hasan A.R."/>
            <person name="Ness R.W."/>
            <person name="Keightley P.D."/>
        </authorList>
    </citation>
    <scope>NUCLEOTIDE SEQUENCE</scope>
    <source>
        <strain evidence="2">CCAP 11/70</strain>
    </source>
</reference>
<feature type="region of interest" description="Disordered" evidence="1">
    <location>
        <begin position="723"/>
        <end position="779"/>
    </location>
</feature>
<feature type="region of interest" description="Disordered" evidence="1">
    <location>
        <begin position="344"/>
        <end position="385"/>
    </location>
</feature>
<feature type="region of interest" description="Disordered" evidence="1">
    <location>
        <begin position="442"/>
        <end position="472"/>
    </location>
</feature>
<dbReference type="InterPro" id="IPR027417">
    <property type="entry name" value="P-loop_NTPase"/>
</dbReference>
<comment type="caution">
    <text evidence="2">The sequence shown here is derived from an EMBL/GenBank/DDBJ whole genome shotgun (WGS) entry which is preliminary data.</text>
</comment>
<dbReference type="EMBL" id="JAEHOE010000004">
    <property type="protein sequence ID" value="KAG2500385.1"/>
    <property type="molecule type" value="Genomic_DNA"/>
</dbReference>
<feature type="region of interest" description="Disordered" evidence="1">
    <location>
        <begin position="1440"/>
        <end position="1460"/>
    </location>
</feature>
<dbReference type="InterPro" id="IPR039904">
    <property type="entry name" value="TRANK1"/>
</dbReference>
<feature type="compositionally biased region" description="Basic and acidic residues" evidence="1">
    <location>
        <begin position="587"/>
        <end position="623"/>
    </location>
</feature>
<dbReference type="GO" id="GO:0003676">
    <property type="term" value="F:nucleic acid binding"/>
    <property type="evidence" value="ECO:0007669"/>
    <property type="project" value="InterPro"/>
</dbReference>
<dbReference type="InterPro" id="IPR012337">
    <property type="entry name" value="RNaseH-like_sf"/>
</dbReference>
<dbReference type="Gene3D" id="3.40.50.300">
    <property type="entry name" value="P-loop containing nucleotide triphosphate hydrolases"/>
    <property type="match status" value="1"/>
</dbReference>
<feature type="compositionally biased region" description="Low complexity" evidence="1">
    <location>
        <begin position="358"/>
        <end position="367"/>
    </location>
</feature>
<protein>
    <submittedName>
        <fullName evidence="2">Uncharacterized protein</fullName>
    </submittedName>
</protein>
<dbReference type="InterPro" id="IPR036397">
    <property type="entry name" value="RNaseH_sf"/>
</dbReference>
<keyword evidence="3" id="KW-1185">Reference proteome</keyword>
<feature type="region of interest" description="Disordered" evidence="1">
    <location>
        <begin position="580"/>
        <end position="629"/>
    </location>
</feature>
<dbReference type="PANTHER" id="PTHR21529:SF4">
    <property type="entry name" value="TPR AND ANKYRIN REPEAT-CONTAINING PROTEIN 1"/>
    <property type="match status" value="1"/>
</dbReference>
<feature type="compositionally biased region" description="Acidic residues" evidence="1">
    <location>
        <begin position="445"/>
        <end position="466"/>
    </location>
</feature>
<evidence type="ECO:0000313" key="2">
    <source>
        <dbReference type="EMBL" id="KAG2500385.1"/>
    </source>
</evidence>
<organism evidence="2 3">
    <name type="scientific">Edaphochlamys debaryana</name>
    <dbReference type="NCBI Taxonomy" id="47281"/>
    <lineage>
        <taxon>Eukaryota</taxon>
        <taxon>Viridiplantae</taxon>
        <taxon>Chlorophyta</taxon>
        <taxon>core chlorophytes</taxon>
        <taxon>Chlorophyceae</taxon>
        <taxon>CS clade</taxon>
        <taxon>Chlamydomonadales</taxon>
        <taxon>Chlamydomonadales incertae sedis</taxon>
        <taxon>Edaphochlamys</taxon>
    </lineage>
</organism>